<comment type="similarity">
    <text evidence="2">Belongs to the major royal jelly protein family.</text>
</comment>
<keyword evidence="3" id="KW-0964">Secreted</keyword>
<keyword evidence="5" id="KW-1185">Reference proteome</keyword>
<dbReference type="Gene3D" id="3.40.50.720">
    <property type="entry name" value="NAD(P)-binding Rossmann-like Domain"/>
    <property type="match status" value="1"/>
</dbReference>
<evidence type="ECO:0000256" key="1">
    <source>
        <dbReference type="ARBA" id="ARBA00004613"/>
    </source>
</evidence>
<protein>
    <submittedName>
        <fullName evidence="4">Major royal jelly protein</fullName>
    </submittedName>
</protein>
<dbReference type="Pfam" id="PF03022">
    <property type="entry name" value="MRJP"/>
    <property type="match status" value="1"/>
</dbReference>
<reference evidence="4 5" key="1">
    <citation type="journal article" date="2024" name="J. Plant Pathol.">
        <title>Sequence and assembly of the genome of Seiridium unicorne, isolate CBS 538.82, causal agent of cypress canker disease.</title>
        <authorList>
            <person name="Scali E."/>
            <person name="Rocca G.D."/>
            <person name="Danti R."/>
            <person name="Garbelotto M."/>
            <person name="Barberini S."/>
            <person name="Baroncelli R."/>
            <person name="Emiliani G."/>
        </authorList>
    </citation>
    <scope>NUCLEOTIDE SEQUENCE [LARGE SCALE GENOMIC DNA]</scope>
    <source>
        <strain evidence="4 5">BM-138-508</strain>
    </source>
</reference>
<dbReference type="Proteomes" id="UP001408356">
    <property type="component" value="Unassembled WGS sequence"/>
</dbReference>
<gene>
    <name evidence="4" type="ORF">SUNI508_05835</name>
</gene>
<evidence type="ECO:0000256" key="3">
    <source>
        <dbReference type="ARBA" id="ARBA00022525"/>
    </source>
</evidence>
<dbReference type="Gene3D" id="2.120.10.30">
    <property type="entry name" value="TolB, C-terminal domain"/>
    <property type="match status" value="1"/>
</dbReference>
<dbReference type="PANTHER" id="PTHR40129">
    <property type="entry name" value="KETOPANTOATE REDUCTASE N-TERMINAL DOMAIN-CONTAINING PROTEIN"/>
    <property type="match status" value="1"/>
</dbReference>
<evidence type="ECO:0000313" key="4">
    <source>
        <dbReference type="EMBL" id="KAK9421297.1"/>
    </source>
</evidence>
<sequence>MLRPTPDQVDLLVLGAGWTSEFLIPLLEKKKILFAATTTNGRDGTIPFKYDPESEDEGQFKRLPTAVTVVISFPLRGKGQSSHLTKLYQKTHEGSKPQFIQLGATSIWKGAGWQDENSPYDTTNSRAIAEDELMDVADGAVLDLAGLYGGARQPRNWVDRVVKSKAELKAKGALHLIHGEDVSRAIIALHHNFTPAKRWLLCDLHTYDWWDLVQDWAVEAGRKAEAHDNLVDEAEIAKQKQLQIWVGELMEEEGCGERGPHCTRPDDRYPAGGTSTNAAALPCEMKSITDLLITAALVRAQDIKFISDPGVFGPPLEVQHAYYGQWPTGIAVSSTGRKFSNFPGGLDPTNTYNGSNDVFTVGELTSLTNETAYPSLEMNHPPGGAINYTTNPPTGASYPDYLIGVQSVVVDPLDRLWILDTGRVLTPDGTLVYAAYGGPKLVGVDLNTNEVFKTILFPQTVAYADSYLNDVRFDLRAEVSDSGEGVAYITDSSSEGRNGIIIVDLGSGESWRHLELTQPVRSQSQFLPFIWGQPIYYALGGQPYSHFPLGSDGIALSADGERLFWGPLGSRYLFSCATSLLRQRGQTSELLAEQGVTSHGEKGASDGFETDSNGYIYVGNNEGNAVNLFNPQNGTTVSFVRDPRINWVDTMSVATDGYLYFTVNQINFSPASYPGTDRRVRPFALFKALLPDGGTKVQLK</sequence>
<dbReference type="SUPFAM" id="SSF63829">
    <property type="entry name" value="Calcium-dependent phosphotriesterase"/>
    <property type="match status" value="1"/>
</dbReference>
<dbReference type="PANTHER" id="PTHR40129:SF2">
    <property type="entry name" value="KETOPANTOATE REDUCTASE N-TERMINAL DOMAIN-CONTAINING PROTEIN"/>
    <property type="match status" value="1"/>
</dbReference>
<dbReference type="InterPro" id="IPR017996">
    <property type="entry name" value="MRJP/yellow-related"/>
</dbReference>
<accession>A0ABR2V300</accession>
<comment type="subcellular location">
    <subcellularLocation>
        <location evidence="1">Secreted</location>
    </subcellularLocation>
</comment>
<evidence type="ECO:0000313" key="5">
    <source>
        <dbReference type="Proteomes" id="UP001408356"/>
    </source>
</evidence>
<comment type="caution">
    <text evidence="4">The sequence shown here is derived from an EMBL/GenBank/DDBJ whole genome shotgun (WGS) entry which is preliminary data.</text>
</comment>
<organism evidence="4 5">
    <name type="scientific">Seiridium unicorne</name>
    <dbReference type="NCBI Taxonomy" id="138068"/>
    <lineage>
        <taxon>Eukaryota</taxon>
        <taxon>Fungi</taxon>
        <taxon>Dikarya</taxon>
        <taxon>Ascomycota</taxon>
        <taxon>Pezizomycotina</taxon>
        <taxon>Sordariomycetes</taxon>
        <taxon>Xylariomycetidae</taxon>
        <taxon>Amphisphaeriales</taxon>
        <taxon>Sporocadaceae</taxon>
        <taxon>Seiridium</taxon>
    </lineage>
</organism>
<dbReference type="InterPro" id="IPR011042">
    <property type="entry name" value="6-blade_b-propeller_TolB-like"/>
</dbReference>
<name>A0ABR2V300_9PEZI</name>
<evidence type="ECO:0000256" key="2">
    <source>
        <dbReference type="ARBA" id="ARBA00009127"/>
    </source>
</evidence>
<proteinExistence type="inferred from homology"/>
<dbReference type="EMBL" id="JARVKF010000190">
    <property type="protein sequence ID" value="KAK9421297.1"/>
    <property type="molecule type" value="Genomic_DNA"/>
</dbReference>